<sequence>MLVPAGVAAGHPATADVGLRLLRMGGTAADAGVAATLAACVAETIFTGLGGGGFATYYEASTGQVTCLDFFVAMPGLDGDRKAEPMTPIAVRFGEVPLPYEIGGASVAVPGLPAGCGEIHSRWGALPWADVVAPAAELARTGTAMPFAHAVTLPSLIEAMLPGQGGPAYAPGGNLLQGGDRLFHAGLADALDILAEDGPGTCYTGKLGAAVVESVRADGGALGPLDLSAYQVLERAVTTAELAGRTVLGRADLNRTVQTLRGLPPDLAAMPRPERAVVLADALDVRGPDDRLGDTTNVTAVDGAGNACVITTTLGLGSGVWLPGLGVHLNSMLGEGELYSGELAPGERLASMMCPLVVLDPGGALRLAIGSAGASRIRSALLRTLVGVLVDGLDTPDAVRAPRLHPVDDVVHVEPHFPVPEEMALAEAGYTVNRWPHRSHYFGGVSAIGTTGASGDPRRGGAARLL</sequence>
<evidence type="ECO:0000256" key="4">
    <source>
        <dbReference type="ARBA" id="ARBA00023145"/>
    </source>
</evidence>
<dbReference type="GO" id="GO:0016787">
    <property type="term" value="F:hydrolase activity"/>
    <property type="evidence" value="ECO:0007669"/>
    <property type="project" value="UniProtKB-KW"/>
</dbReference>
<dbReference type="PANTHER" id="PTHR43199">
    <property type="entry name" value="GLUTATHIONE HYDROLASE"/>
    <property type="match status" value="1"/>
</dbReference>
<dbReference type="EMBL" id="BONG01000017">
    <property type="protein sequence ID" value="GIF89732.1"/>
    <property type="molecule type" value="Genomic_DNA"/>
</dbReference>
<evidence type="ECO:0000256" key="1">
    <source>
        <dbReference type="ARBA" id="ARBA00009381"/>
    </source>
</evidence>
<dbReference type="RefSeq" id="WP_191842500.1">
    <property type="nucleotide sequence ID" value="NZ_BAAALB010000034.1"/>
</dbReference>
<keyword evidence="2" id="KW-0808">Transferase</keyword>
<evidence type="ECO:0000313" key="5">
    <source>
        <dbReference type="EMBL" id="GIF89732.1"/>
    </source>
</evidence>
<gene>
    <name evidence="5" type="ORF">Cch02nite_31760</name>
</gene>
<protein>
    <submittedName>
        <fullName evidence="5">Gamma-glutamyltransferase</fullName>
    </submittedName>
</protein>
<dbReference type="Pfam" id="PF01019">
    <property type="entry name" value="G_glu_transpept"/>
    <property type="match status" value="2"/>
</dbReference>
<dbReference type="InterPro" id="IPR043137">
    <property type="entry name" value="GGT_ssub_C"/>
</dbReference>
<dbReference type="InterPro" id="IPR029055">
    <property type="entry name" value="Ntn_hydrolases_N"/>
</dbReference>
<reference evidence="5 6" key="1">
    <citation type="submission" date="2021-01" db="EMBL/GenBank/DDBJ databases">
        <title>Whole genome shotgun sequence of Catellatospora chokoriensis NBRC 107358.</title>
        <authorList>
            <person name="Komaki H."/>
            <person name="Tamura T."/>
        </authorList>
    </citation>
    <scope>NUCLEOTIDE SEQUENCE [LARGE SCALE GENOMIC DNA]</scope>
    <source>
        <strain evidence="5 6">NBRC 107358</strain>
    </source>
</reference>
<dbReference type="GO" id="GO:0016740">
    <property type="term" value="F:transferase activity"/>
    <property type="evidence" value="ECO:0007669"/>
    <property type="project" value="UniProtKB-KW"/>
</dbReference>
<name>A0A8J3JRG0_9ACTN</name>
<dbReference type="InterPro" id="IPR051792">
    <property type="entry name" value="GGT_bact"/>
</dbReference>
<evidence type="ECO:0000313" key="6">
    <source>
        <dbReference type="Proteomes" id="UP000619293"/>
    </source>
</evidence>
<dbReference type="PANTHER" id="PTHR43199:SF1">
    <property type="entry name" value="GLUTATHIONE HYDROLASE PROENZYME"/>
    <property type="match status" value="1"/>
</dbReference>
<dbReference type="Gene3D" id="3.60.20.40">
    <property type="match status" value="1"/>
</dbReference>
<dbReference type="SUPFAM" id="SSF56235">
    <property type="entry name" value="N-terminal nucleophile aminohydrolases (Ntn hydrolases)"/>
    <property type="match status" value="1"/>
</dbReference>
<organism evidence="5 6">
    <name type="scientific">Catellatospora chokoriensis</name>
    <dbReference type="NCBI Taxonomy" id="310353"/>
    <lineage>
        <taxon>Bacteria</taxon>
        <taxon>Bacillati</taxon>
        <taxon>Actinomycetota</taxon>
        <taxon>Actinomycetes</taxon>
        <taxon>Micromonosporales</taxon>
        <taxon>Micromonosporaceae</taxon>
        <taxon>Catellatospora</taxon>
    </lineage>
</organism>
<comment type="caution">
    <text evidence="5">The sequence shown here is derived from an EMBL/GenBank/DDBJ whole genome shotgun (WGS) entry which is preliminary data.</text>
</comment>
<keyword evidence="3" id="KW-0378">Hydrolase</keyword>
<keyword evidence="4" id="KW-0865">Zymogen</keyword>
<dbReference type="Proteomes" id="UP000619293">
    <property type="component" value="Unassembled WGS sequence"/>
</dbReference>
<keyword evidence="6" id="KW-1185">Reference proteome</keyword>
<accession>A0A8J3JRG0</accession>
<evidence type="ECO:0000256" key="2">
    <source>
        <dbReference type="ARBA" id="ARBA00022679"/>
    </source>
</evidence>
<proteinExistence type="inferred from homology"/>
<comment type="similarity">
    <text evidence="1">Belongs to the gamma-glutamyltransferase family.</text>
</comment>
<dbReference type="PRINTS" id="PR01210">
    <property type="entry name" value="GGTRANSPTASE"/>
</dbReference>
<dbReference type="AlphaFoldDB" id="A0A8J3JRG0"/>
<evidence type="ECO:0000256" key="3">
    <source>
        <dbReference type="ARBA" id="ARBA00022801"/>
    </source>
</evidence>